<proteinExistence type="predicted"/>
<keyword evidence="3" id="KW-1185">Reference proteome</keyword>
<evidence type="ECO:0000313" key="1">
    <source>
        <dbReference type="EMBL" id="SDQ83834.1"/>
    </source>
</evidence>
<evidence type="ECO:0000313" key="2">
    <source>
        <dbReference type="EMBL" id="TWR54779.1"/>
    </source>
</evidence>
<dbReference type="EMBL" id="FNKM01000002">
    <property type="protein sequence ID" value="SDQ83834.1"/>
    <property type="molecule type" value="Genomic_DNA"/>
</dbReference>
<dbReference type="Proteomes" id="UP000317267">
    <property type="component" value="Unassembled WGS sequence"/>
</dbReference>
<dbReference type="EMBL" id="VFES01000033">
    <property type="protein sequence ID" value="TWR54779.1"/>
    <property type="molecule type" value="Genomic_DNA"/>
</dbReference>
<gene>
    <name evidence="2" type="ORF">FIV39_30640</name>
    <name evidence="1" type="ORF">SAMN04490186_2153</name>
</gene>
<dbReference type="Proteomes" id="UP000198740">
    <property type="component" value="Unassembled WGS sequence"/>
</dbReference>
<evidence type="ECO:0000313" key="3">
    <source>
        <dbReference type="Proteomes" id="UP000198740"/>
    </source>
</evidence>
<sequence>MTKDAEHPLTELISIAAKAGIGMLPGGGLLTASYEGLQLLSKQAAAQMERRSEKRYEEFIQSVFSGEVTPEVTEHLTADDYTALLSGCMADMENEKAKYYGRLAAAIGRGEVQGKSRRFLIITLSQVSDEQLQMLRRSYVATRFDLKPSQGNGHVDPVEILQLSHPVQKHEYDELVSRLMYVDKKLTKLAEELVRACFTTEELKPSAIGYVAWFPKLVDIIFDTNQYTLVESLIDGFWFEAIRTSNRSVAVIDRPAIANFASPRVMVVGSEAAPEYLIALKARLKNNDVLFVCLHDHVLHIQAHYPDSTIINAEGWSIPQITEAVVNHVKATNGLLEVA</sequence>
<comment type="caution">
    <text evidence="2">The sequence shown here is derived from an EMBL/GenBank/DDBJ whole genome shotgun (WGS) entry which is preliminary data.</text>
</comment>
<dbReference type="RefSeq" id="WP_090401492.1">
    <property type="nucleotide sequence ID" value="NZ_FNKM01000002.1"/>
</dbReference>
<reference evidence="2 4" key="2">
    <citation type="submission" date="2019-06" db="EMBL/GenBank/DDBJ databases">
        <title>Pseudomonas bimorpha sp. nov. isolated from bovine raw milk and skim milk concentrate.</title>
        <authorList>
            <person name="Hofmann K."/>
            <person name="Huptas C."/>
            <person name="Doll E."/>
            <person name="Scherer S."/>
            <person name="Wenning M."/>
        </authorList>
    </citation>
    <scope>NUCLEOTIDE SEQUENCE [LARGE SCALE GENOMIC DNA]</scope>
    <source>
        <strain evidence="2 4">DSM 17515</strain>
    </source>
</reference>
<organism evidence="2 4">
    <name type="scientific">Pseudomonas grimontii</name>
    <dbReference type="NCBI Taxonomy" id="129847"/>
    <lineage>
        <taxon>Bacteria</taxon>
        <taxon>Pseudomonadati</taxon>
        <taxon>Pseudomonadota</taxon>
        <taxon>Gammaproteobacteria</taxon>
        <taxon>Pseudomonadales</taxon>
        <taxon>Pseudomonadaceae</taxon>
        <taxon>Pseudomonas</taxon>
    </lineage>
</organism>
<name>A0A1H1E550_9PSED</name>
<accession>A0A1H1E550</accession>
<protein>
    <submittedName>
        <fullName evidence="2">Uncharacterized protein</fullName>
    </submittedName>
</protein>
<dbReference type="OrthoDB" id="6040972at2"/>
<reference evidence="1 3" key="1">
    <citation type="submission" date="2016-10" db="EMBL/GenBank/DDBJ databases">
        <authorList>
            <person name="Varghese N."/>
            <person name="Submissions S."/>
        </authorList>
    </citation>
    <scope>NUCLEOTIDE SEQUENCE [LARGE SCALE GENOMIC DNA]</scope>
    <source>
        <strain evidence="1 3">BS2976</strain>
    </source>
</reference>
<evidence type="ECO:0000313" key="4">
    <source>
        <dbReference type="Proteomes" id="UP000317267"/>
    </source>
</evidence>
<dbReference type="AlphaFoldDB" id="A0A1H1E550"/>